<gene>
    <name evidence="5" type="ORF">Esi_0294_0024</name>
</gene>
<feature type="transmembrane region" description="Helical" evidence="4">
    <location>
        <begin position="63"/>
        <end position="83"/>
    </location>
</feature>
<dbReference type="eggNOG" id="ENOG502QU7F">
    <property type="taxonomic scope" value="Eukaryota"/>
</dbReference>
<reference evidence="5 6" key="1">
    <citation type="journal article" date="2010" name="Nature">
        <title>The Ectocarpus genome and the independent evolution of multicellularity in brown algae.</title>
        <authorList>
            <person name="Cock J.M."/>
            <person name="Sterck L."/>
            <person name="Rouze P."/>
            <person name="Scornet D."/>
            <person name="Allen A.E."/>
            <person name="Amoutzias G."/>
            <person name="Anthouard V."/>
            <person name="Artiguenave F."/>
            <person name="Aury J.M."/>
            <person name="Badger J.H."/>
            <person name="Beszteri B."/>
            <person name="Billiau K."/>
            <person name="Bonnet E."/>
            <person name="Bothwell J.H."/>
            <person name="Bowler C."/>
            <person name="Boyen C."/>
            <person name="Brownlee C."/>
            <person name="Carrano C.J."/>
            <person name="Charrier B."/>
            <person name="Cho G.Y."/>
            <person name="Coelho S.M."/>
            <person name="Collen J."/>
            <person name="Corre E."/>
            <person name="Da Silva C."/>
            <person name="Delage L."/>
            <person name="Delaroque N."/>
            <person name="Dittami S.M."/>
            <person name="Doulbeau S."/>
            <person name="Elias M."/>
            <person name="Farnham G."/>
            <person name="Gachon C.M."/>
            <person name="Gschloessl B."/>
            <person name="Heesch S."/>
            <person name="Jabbari K."/>
            <person name="Jubin C."/>
            <person name="Kawai H."/>
            <person name="Kimura K."/>
            <person name="Kloareg B."/>
            <person name="Kupper F.C."/>
            <person name="Lang D."/>
            <person name="Le Bail A."/>
            <person name="Leblanc C."/>
            <person name="Lerouge P."/>
            <person name="Lohr M."/>
            <person name="Lopez P.J."/>
            <person name="Martens C."/>
            <person name="Maumus F."/>
            <person name="Michel G."/>
            <person name="Miranda-Saavedra D."/>
            <person name="Morales J."/>
            <person name="Moreau H."/>
            <person name="Motomura T."/>
            <person name="Nagasato C."/>
            <person name="Napoli C.A."/>
            <person name="Nelson D.R."/>
            <person name="Nyvall-Collen P."/>
            <person name="Peters A.F."/>
            <person name="Pommier C."/>
            <person name="Potin P."/>
            <person name="Poulain J."/>
            <person name="Quesneville H."/>
            <person name="Read B."/>
            <person name="Rensing S.A."/>
            <person name="Ritter A."/>
            <person name="Rousvoal S."/>
            <person name="Samanta M."/>
            <person name="Samson G."/>
            <person name="Schroeder D.C."/>
            <person name="Segurens B."/>
            <person name="Strittmatter M."/>
            <person name="Tonon T."/>
            <person name="Tregear J.W."/>
            <person name="Valentin K."/>
            <person name="von Dassow P."/>
            <person name="Yamagishi T."/>
            <person name="Van de Peer Y."/>
            <person name="Wincker P."/>
        </authorList>
    </citation>
    <scope>NUCLEOTIDE SEQUENCE [LARGE SCALE GENOMIC DNA]</scope>
    <source>
        <strain evidence="6">Ec32 / CCAP1310/4</strain>
    </source>
</reference>
<organism evidence="5 6">
    <name type="scientific">Ectocarpus siliculosus</name>
    <name type="common">Brown alga</name>
    <name type="synonym">Conferva siliculosa</name>
    <dbReference type="NCBI Taxonomy" id="2880"/>
    <lineage>
        <taxon>Eukaryota</taxon>
        <taxon>Sar</taxon>
        <taxon>Stramenopiles</taxon>
        <taxon>Ochrophyta</taxon>
        <taxon>PX clade</taxon>
        <taxon>Phaeophyceae</taxon>
        <taxon>Ectocarpales</taxon>
        <taxon>Ectocarpaceae</taxon>
        <taxon>Ectocarpus</taxon>
    </lineage>
</organism>
<dbReference type="InParanoid" id="D7FVK5"/>
<keyword evidence="6" id="KW-1185">Reference proteome</keyword>
<dbReference type="InterPro" id="IPR018108">
    <property type="entry name" value="MCP_transmembrane"/>
</dbReference>
<sequence length="359" mass="38030">MTAAPATTAPLNAAAAAAATQQDGAGVFQVDNVDSEVEQPAAPAAAVAPAPAVTAREALRHSFTVGLSGGGATVFSVATMMWLHTIITYQQRHGTKFGETCKILWRQGGPRRFYRGVLPSLASAPLCRFGDTLSNELAMVWFHGQQQRRSSGGGSGTTISGGRGDRVDTKLPVWVATFLGSMGAAAFHAVVVPLDTYKVIMQVDGKEGLAVMKKRIATRGPVAVYDGALAFAGGSLMGHYPWYLTYNLLEQSLPRTRKGEGRSRRARSAFIGAAASIVSAAASNAFRVLKVYRQSHDRPDGLSYAKSIKQIIKKDGGGTRGVLGVFGRGLGGRVAASSLQGLVFNMIWQEMAAWSNDER</sequence>
<dbReference type="GO" id="GO:0016020">
    <property type="term" value="C:membrane"/>
    <property type="evidence" value="ECO:0007669"/>
    <property type="project" value="UniProtKB-SubCell"/>
</dbReference>
<dbReference type="SUPFAM" id="SSF103506">
    <property type="entry name" value="Mitochondrial carrier"/>
    <property type="match status" value="1"/>
</dbReference>
<dbReference type="OrthoDB" id="409948at2759"/>
<dbReference type="PANTHER" id="PTHR47567:SF1">
    <property type="entry name" value="NAD-DEPENDENT EPIMERASE_DEHYDRATASE DOMAIN-CONTAINING PROTEIN"/>
    <property type="match status" value="1"/>
</dbReference>
<name>D7FVK5_ECTSI</name>
<dbReference type="Pfam" id="PF00153">
    <property type="entry name" value="Mito_carr"/>
    <property type="match status" value="1"/>
</dbReference>
<keyword evidence="3 4" id="KW-0472">Membrane</keyword>
<dbReference type="Proteomes" id="UP000002630">
    <property type="component" value="Unassembled WGS sequence"/>
</dbReference>
<evidence type="ECO:0008006" key="7">
    <source>
        <dbReference type="Google" id="ProtNLM"/>
    </source>
</evidence>
<dbReference type="EMBL" id="FN649760">
    <property type="protein sequence ID" value="CBJ31926.1"/>
    <property type="molecule type" value="Genomic_DNA"/>
</dbReference>
<dbReference type="Gene3D" id="1.50.40.10">
    <property type="entry name" value="Mitochondrial carrier domain"/>
    <property type="match status" value="1"/>
</dbReference>
<feature type="transmembrane region" description="Helical" evidence="4">
    <location>
        <begin position="228"/>
        <end position="249"/>
    </location>
</feature>
<accession>D7FVK5</accession>
<comment type="subcellular location">
    <subcellularLocation>
        <location evidence="1">Membrane</location>
        <topology evidence="1">Multi-pass membrane protein</topology>
    </subcellularLocation>
</comment>
<proteinExistence type="predicted"/>
<keyword evidence="2 4" id="KW-0812">Transmembrane</keyword>
<evidence type="ECO:0000256" key="3">
    <source>
        <dbReference type="ARBA" id="ARBA00023136"/>
    </source>
</evidence>
<evidence type="ECO:0000256" key="2">
    <source>
        <dbReference type="ARBA" id="ARBA00022692"/>
    </source>
</evidence>
<dbReference type="AlphaFoldDB" id="D7FVK5"/>
<dbReference type="InterPro" id="IPR023395">
    <property type="entry name" value="MCP_dom_sf"/>
</dbReference>
<protein>
    <recommendedName>
        <fullName evidence="7">Mitochondrial carrier protein</fullName>
    </recommendedName>
</protein>
<feature type="transmembrane region" description="Helical" evidence="4">
    <location>
        <begin position="171"/>
        <end position="191"/>
    </location>
</feature>
<dbReference type="PANTHER" id="PTHR47567">
    <property type="entry name" value="MITOCHONDRIAL SUBSTRATE/SOLUTE CARRIER"/>
    <property type="match status" value="1"/>
</dbReference>
<feature type="transmembrane region" description="Helical" evidence="4">
    <location>
        <begin position="269"/>
        <end position="289"/>
    </location>
</feature>
<evidence type="ECO:0000256" key="4">
    <source>
        <dbReference type="SAM" id="Phobius"/>
    </source>
</evidence>
<evidence type="ECO:0000313" key="6">
    <source>
        <dbReference type="Proteomes" id="UP000002630"/>
    </source>
</evidence>
<evidence type="ECO:0000256" key="1">
    <source>
        <dbReference type="ARBA" id="ARBA00004141"/>
    </source>
</evidence>
<keyword evidence="4" id="KW-1133">Transmembrane helix</keyword>
<evidence type="ECO:0000313" key="5">
    <source>
        <dbReference type="EMBL" id="CBJ31926.1"/>
    </source>
</evidence>